<dbReference type="Gene3D" id="3.10.590.10">
    <property type="entry name" value="ph1033 like domains"/>
    <property type="match status" value="1"/>
</dbReference>
<evidence type="ECO:0000259" key="1">
    <source>
        <dbReference type="Pfam" id="PF01878"/>
    </source>
</evidence>
<accession>A0A919SLP9</accession>
<organism evidence="2 3">
    <name type="scientific">Winogradskya consettensis</name>
    <dbReference type="NCBI Taxonomy" id="113560"/>
    <lineage>
        <taxon>Bacteria</taxon>
        <taxon>Bacillati</taxon>
        <taxon>Actinomycetota</taxon>
        <taxon>Actinomycetes</taxon>
        <taxon>Micromonosporales</taxon>
        <taxon>Micromonosporaceae</taxon>
        <taxon>Winogradskya</taxon>
    </lineage>
</organism>
<keyword evidence="3" id="KW-1185">Reference proteome</keyword>
<name>A0A919SLP9_9ACTN</name>
<gene>
    <name evidence="2" type="ORF">Aco04nite_37360</name>
</gene>
<dbReference type="InterPro" id="IPR015947">
    <property type="entry name" value="PUA-like_sf"/>
</dbReference>
<comment type="caution">
    <text evidence="2">The sequence shown here is derived from an EMBL/GenBank/DDBJ whole genome shotgun (WGS) entry which is preliminary data.</text>
</comment>
<dbReference type="AlphaFoldDB" id="A0A919SLP9"/>
<protein>
    <recommendedName>
        <fullName evidence="1">EVE domain-containing protein</fullName>
    </recommendedName>
</protein>
<proteinExistence type="predicted"/>
<sequence>MTPTLGGRSANLTRAPGQSRTIMVMAHWLLQANRTRWRIEDFFADGHHETAWPIRRHRTAVTEGDQVALWLSGKDGGVAALGIITAEPVQGRVPDPQYWSPKPPDKDGWLLPVRFDQIFVGTPIARATLAADPRFATSLIMRMSGGGNPFPVKPLEWEAIEEHIPPHGPVAATVRGAAAVVAAGATAVREAFRSAITRS</sequence>
<reference evidence="2" key="1">
    <citation type="submission" date="2021-03" db="EMBL/GenBank/DDBJ databases">
        <title>Whole genome shotgun sequence of Actinoplanes consettensis NBRC 14913.</title>
        <authorList>
            <person name="Komaki H."/>
            <person name="Tamura T."/>
        </authorList>
    </citation>
    <scope>NUCLEOTIDE SEQUENCE</scope>
    <source>
        <strain evidence="2">NBRC 14913</strain>
    </source>
</reference>
<dbReference type="Pfam" id="PF01878">
    <property type="entry name" value="EVE"/>
    <property type="match status" value="1"/>
</dbReference>
<evidence type="ECO:0000313" key="3">
    <source>
        <dbReference type="Proteomes" id="UP000680865"/>
    </source>
</evidence>
<feature type="domain" description="EVE" evidence="1">
    <location>
        <begin position="26"/>
        <end position="162"/>
    </location>
</feature>
<dbReference type="InterPro" id="IPR002740">
    <property type="entry name" value="EVE_domain"/>
</dbReference>
<dbReference type="RefSeq" id="WP_212998476.1">
    <property type="nucleotide sequence ID" value="NZ_BAAATW010000012.1"/>
</dbReference>
<dbReference type="Proteomes" id="UP000680865">
    <property type="component" value="Unassembled WGS sequence"/>
</dbReference>
<dbReference type="SUPFAM" id="SSF88697">
    <property type="entry name" value="PUA domain-like"/>
    <property type="match status" value="1"/>
</dbReference>
<dbReference type="EMBL" id="BOQP01000017">
    <property type="protein sequence ID" value="GIM73834.1"/>
    <property type="molecule type" value="Genomic_DNA"/>
</dbReference>
<evidence type="ECO:0000313" key="2">
    <source>
        <dbReference type="EMBL" id="GIM73834.1"/>
    </source>
</evidence>